<dbReference type="GO" id="GO:0045892">
    <property type="term" value="P:negative regulation of DNA-templated transcription"/>
    <property type="evidence" value="ECO:0007669"/>
    <property type="project" value="TreeGrafter"/>
</dbReference>
<dbReference type="GO" id="GO:0003700">
    <property type="term" value="F:DNA-binding transcription factor activity"/>
    <property type="evidence" value="ECO:0007669"/>
    <property type="project" value="InterPro"/>
</dbReference>
<keyword evidence="3 7" id="KW-0862">Zinc</keyword>
<keyword evidence="6" id="KW-0804">Transcription</keyword>
<name>A0A562UYN9_9ACTN</name>
<dbReference type="CDD" id="cd07153">
    <property type="entry name" value="Fur_like"/>
    <property type="match status" value="1"/>
</dbReference>
<comment type="caution">
    <text evidence="8">The sequence shown here is derived from an EMBL/GenBank/DDBJ whole genome shotgun (WGS) entry which is preliminary data.</text>
</comment>
<dbReference type="SUPFAM" id="SSF46785">
    <property type="entry name" value="Winged helix' DNA-binding domain"/>
    <property type="match status" value="1"/>
</dbReference>
<dbReference type="Pfam" id="PF01475">
    <property type="entry name" value="FUR"/>
    <property type="match status" value="1"/>
</dbReference>
<feature type="binding site" evidence="7">
    <location>
        <position position="135"/>
    </location>
    <ligand>
        <name>Zn(2+)</name>
        <dbReference type="ChEBI" id="CHEBI:29105"/>
    </ligand>
</feature>
<accession>A0A562UYN9</accession>
<feature type="binding site" evidence="7">
    <location>
        <position position="95"/>
    </location>
    <ligand>
        <name>Zn(2+)</name>
        <dbReference type="ChEBI" id="CHEBI:29105"/>
    </ligand>
</feature>
<dbReference type="Gene3D" id="1.10.10.10">
    <property type="entry name" value="Winged helix-like DNA-binding domain superfamily/Winged helix DNA-binding domain"/>
    <property type="match status" value="1"/>
</dbReference>
<dbReference type="AlphaFoldDB" id="A0A562UYN9"/>
<evidence type="ECO:0000256" key="3">
    <source>
        <dbReference type="ARBA" id="ARBA00022833"/>
    </source>
</evidence>
<evidence type="ECO:0000256" key="2">
    <source>
        <dbReference type="ARBA" id="ARBA00022491"/>
    </source>
</evidence>
<proteinExistence type="inferred from homology"/>
<keyword evidence="4" id="KW-0805">Transcription regulation</keyword>
<sequence>MSSDAPPLAEVLRANGLRMTAQRQLVLDAVAALGHATAEQVHEAICGKVAGVNITTVYRTLDLLETLNLVAHTHLSHGAPVYHLAGDRGHVHLVCHRCGAVDEVSPEVFGDLRRSLEEQRGFLLDVGHVALFGICSSCETVNR</sequence>
<evidence type="ECO:0000256" key="6">
    <source>
        <dbReference type="ARBA" id="ARBA00023163"/>
    </source>
</evidence>
<evidence type="ECO:0000256" key="4">
    <source>
        <dbReference type="ARBA" id="ARBA00023015"/>
    </source>
</evidence>
<dbReference type="InterPro" id="IPR036390">
    <property type="entry name" value="WH_DNA-bd_sf"/>
</dbReference>
<dbReference type="GO" id="GO:0000976">
    <property type="term" value="F:transcription cis-regulatory region binding"/>
    <property type="evidence" value="ECO:0007669"/>
    <property type="project" value="TreeGrafter"/>
</dbReference>
<keyword evidence="9" id="KW-1185">Reference proteome</keyword>
<evidence type="ECO:0000313" key="8">
    <source>
        <dbReference type="EMBL" id="TWJ10725.1"/>
    </source>
</evidence>
<comment type="similarity">
    <text evidence="1">Belongs to the Fur family.</text>
</comment>
<dbReference type="GO" id="GO:0008270">
    <property type="term" value="F:zinc ion binding"/>
    <property type="evidence" value="ECO:0007669"/>
    <property type="project" value="TreeGrafter"/>
</dbReference>
<gene>
    <name evidence="8" type="ORF">LX16_4147</name>
</gene>
<feature type="binding site" evidence="7">
    <location>
        <position position="138"/>
    </location>
    <ligand>
        <name>Zn(2+)</name>
        <dbReference type="ChEBI" id="CHEBI:29105"/>
    </ligand>
</feature>
<dbReference type="Proteomes" id="UP000321617">
    <property type="component" value="Unassembled WGS sequence"/>
</dbReference>
<dbReference type="InterPro" id="IPR043135">
    <property type="entry name" value="Fur_C"/>
</dbReference>
<protein>
    <submittedName>
        <fullName evidence="8">Nickel uptake regulator, Fur family</fullName>
    </submittedName>
</protein>
<keyword evidence="7" id="KW-0479">Metal-binding</keyword>
<comment type="cofactor">
    <cofactor evidence="7">
        <name>Zn(2+)</name>
        <dbReference type="ChEBI" id="CHEBI:29105"/>
    </cofactor>
    <text evidence="7">Binds 1 zinc ion per subunit.</text>
</comment>
<evidence type="ECO:0000313" key="9">
    <source>
        <dbReference type="Proteomes" id="UP000321617"/>
    </source>
</evidence>
<evidence type="ECO:0000256" key="1">
    <source>
        <dbReference type="ARBA" id="ARBA00007957"/>
    </source>
</evidence>
<dbReference type="Gene3D" id="3.30.1490.190">
    <property type="match status" value="1"/>
</dbReference>
<dbReference type="GO" id="GO:1900376">
    <property type="term" value="P:regulation of secondary metabolite biosynthetic process"/>
    <property type="evidence" value="ECO:0007669"/>
    <property type="project" value="TreeGrafter"/>
</dbReference>
<evidence type="ECO:0000256" key="7">
    <source>
        <dbReference type="PIRSR" id="PIRSR602481-1"/>
    </source>
</evidence>
<dbReference type="EMBL" id="VLLL01000007">
    <property type="protein sequence ID" value="TWJ10725.1"/>
    <property type="molecule type" value="Genomic_DNA"/>
</dbReference>
<feature type="binding site" evidence="7">
    <location>
        <position position="98"/>
    </location>
    <ligand>
        <name>Zn(2+)</name>
        <dbReference type="ChEBI" id="CHEBI:29105"/>
    </ligand>
</feature>
<reference evidence="8 9" key="1">
    <citation type="journal article" date="2013" name="Stand. Genomic Sci.">
        <title>Genomic Encyclopedia of Type Strains, Phase I: The one thousand microbial genomes (KMG-I) project.</title>
        <authorList>
            <person name="Kyrpides N.C."/>
            <person name="Woyke T."/>
            <person name="Eisen J.A."/>
            <person name="Garrity G."/>
            <person name="Lilburn T.G."/>
            <person name="Beck B.J."/>
            <person name="Whitman W.B."/>
            <person name="Hugenholtz P."/>
            <person name="Klenk H.P."/>
        </authorList>
    </citation>
    <scope>NUCLEOTIDE SEQUENCE [LARGE SCALE GENOMIC DNA]</scope>
    <source>
        <strain evidence="8 9">DSM 45044</strain>
    </source>
</reference>
<keyword evidence="2" id="KW-0678">Repressor</keyword>
<keyword evidence="5" id="KW-0238">DNA-binding</keyword>
<dbReference type="OrthoDB" id="8659436at2"/>
<dbReference type="InterPro" id="IPR002481">
    <property type="entry name" value="FUR"/>
</dbReference>
<dbReference type="PANTHER" id="PTHR33202">
    <property type="entry name" value="ZINC UPTAKE REGULATION PROTEIN"/>
    <property type="match status" value="1"/>
</dbReference>
<dbReference type="PANTHER" id="PTHR33202:SF7">
    <property type="entry name" value="FERRIC UPTAKE REGULATION PROTEIN"/>
    <property type="match status" value="1"/>
</dbReference>
<evidence type="ECO:0000256" key="5">
    <source>
        <dbReference type="ARBA" id="ARBA00023125"/>
    </source>
</evidence>
<dbReference type="RefSeq" id="WP_147141649.1">
    <property type="nucleotide sequence ID" value="NZ_BAABIJ010000003.1"/>
</dbReference>
<dbReference type="InterPro" id="IPR036388">
    <property type="entry name" value="WH-like_DNA-bd_sf"/>
</dbReference>
<organism evidence="8 9">
    <name type="scientific">Stackebrandtia albiflava</name>
    <dbReference type="NCBI Taxonomy" id="406432"/>
    <lineage>
        <taxon>Bacteria</taxon>
        <taxon>Bacillati</taxon>
        <taxon>Actinomycetota</taxon>
        <taxon>Actinomycetes</taxon>
        <taxon>Glycomycetales</taxon>
        <taxon>Glycomycetaceae</taxon>
        <taxon>Stackebrandtia</taxon>
    </lineage>
</organism>